<accession>A0ABS0AJW7</accession>
<organism evidence="2 3">
    <name type="scientific">Alloalcanivorax venustensis ISO4</name>
    <dbReference type="NCBI Taxonomy" id="1177184"/>
    <lineage>
        <taxon>Bacteria</taxon>
        <taxon>Pseudomonadati</taxon>
        <taxon>Pseudomonadota</taxon>
        <taxon>Gammaproteobacteria</taxon>
        <taxon>Oceanospirillales</taxon>
        <taxon>Alcanivoracaceae</taxon>
        <taxon>Alloalcanivorax</taxon>
    </lineage>
</organism>
<dbReference type="Proteomes" id="UP000644441">
    <property type="component" value="Unassembled WGS sequence"/>
</dbReference>
<evidence type="ECO:0000313" key="2">
    <source>
        <dbReference type="EMBL" id="MBF5054436.1"/>
    </source>
</evidence>
<feature type="transmembrane region" description="Helical" evidence="1">
    <location>
        <begin position="992"/>
        <end position="1015"/>
    </location>
</feature>
<feature type="transmembrane region" description="Helical" evidence="1">
    <location>
        <begin position="335"/>
        <end position="354"/>
    </location>
</feature>
<dbReference type="EMBL" id="ARXR01000044">
    <property type="protein sequence ID" value="MBF5054436.1"/>
    <property type="molecule type" value="Genomic_DNA"/>
</dbReference>
<dbReference type="InterPro" id="IPR001036">
    <property type="entry name" value="Acrflvin-R"/>
</dbReference>
<dbReference type="GeneID" id="99767518"/>
<dbReference type="PANTHER" id="PTHR32063:SF18">
    <property type="entry name" value="CATION EFFLUX SYSTEM PROTEIN"/>
    <property type="match status" value="1"/>
</dbReference>
<dbReference type="PANTHER" id="PTHR32063">
    <property type="match status" value="1"/>
</dbReference>
<feature type="transmembrane region" description="Helical" evidence="1">
    <location>
        <begin position="917"/>
        <end position="938"/>
    </location>
</feature>
<dbReference type="InterPro" id="IPR027463">
    <property type="entry name" value="AcrB_DN_DC_subdom"/>
</dbReference>
<feature type="transmembrane region" description="Helical" evidence="1">
    <location>
        <begin position="530"/>
        <end position="550"/>
    </location>
</feature>
<feature type="transmembrane region" description="Helical" evidence="1">
    <location>
        <begin position="464"/>
        <end position="486"/>
    </location>
</feature>
<feature type="transmembrane region" description="Helical" evidence="1">
    <location>
        <begin position="389"/>
        <end position="412"/>
    </location>
</feature>
<gene>
    <name evidence="2" type="ORF">ISO4_03038</name>
</gene>
<feature type="transmembrane region" description="Helical" evidence="1">
    <location>
        <begin position="361"/>
        <end position="383"/>
    </location>
</feature>
<dbReference type="Gene3D" id="3.30.70.1440">
    <property type="entry name" value="Multidrug efflux transporter AcrB pore domain"/>
    <property type="match status" value="1"/>
</dbReference>
<feature type="transmembrane region" description="Helical" evidence="1">
    <location>
        <begin position="966"/>
        <end position="986"/>
    </location>
</feature>
<feature type="transmembrane region" description="Helical" evidence="1">
    <location>
        <begin position="864"/>
        <end position="884"/>
    </location>
</feature>
<keyword evidence="3" id="KW-1185">Reference proteome</keyword>
<dbReference type="Gene3D" id="3.30.70.1430">
    <property type="entry name" value="Multidrug efflux transporter AcrB pore domain"/>
    <property type="match status" value="2"/>
</dbReference>
<evidence type="ECO:0000313" key="3">
    <source>
        <dbReference type="Proteomes" id="UP000644441"/>
    </source>
</evidence>
<protein>
    <submittedName>
        <fullName evidence="2">AcrB/AcrD/AcrF family transporter</fullName>
    </submittedName>
</protein>
<name>A0ABS0AJW7_9GAMM</name>
<feature type="transmembrane region" description="Helical" evidence="1">
    <location>
        <begin position="12"/>
        <end position="32"/>
    </location>
</feature>
<keyword evidence="1" id="KW-1133">Transmembrane helix</keyword>
<dbReference type="Gene3D" id="3.30.70.1320">
    <property type="entry name" value="Multidrug efflux transporter AcrB pore domain like"/>
    <property type="match status" value="1"/>
</dbReference>
<feature type="transmembrane region" description="Helical" evidence="1">
    <location>
        <begin position="891"/>
        <end position="911"/>
    </location>
</feature>
<dbReference type="Gene3D" id="3.30.2090.10">
    <property type="entry name" value="Multidrug efflux transporter AcrB TolC docking domain, DN and DC subdomains"/>
    <property type="match status" value="2"/>
</dbReference>
<dbReference type="Pfam" id="PF00873">
    <property type="entry name" value="ACR_tran"/>
    <property type="match status" value="1"/>
</dbReference>
<feature type="transmembrane region" description="Helical" evidence="1">
    <location>
        <begin position="433"/>
        <end position="452"/>
    </location>
</feature>
<dbReference type="Gene3D" id="1.20.1640.10">
    <property type="entry name" value="Multidrug efflux transporter AcrB transmembrane domain"/>
    <property type="match status" value="2"/>
</dbReference>
<sequence>MNIAEYAVRHRVVSWLFTLVLLIGGVVGFLRLGQLEDPEFTLKTAMVITEYPGASSREVEEEVTLPVEKAIQSLSYVDYVTSISSAGLSQITVEMKPIYREDDLKQIWDELRRKIRDLQPRLPPGTNGIQVIDDFGDVYGILLALTGDGYEYQDLKDYADVLVRELVLVEGVGKVQVGGQRQEQVFVELSRERLANLGISQDRIFSLLDTQNAVNPAGRVRVGDEYLRIAPTGDFDSVEAMRDLLISDPGAEQLVYLGDVANIERDYREVPRHLYRHQGAPALTLGISFAPGVNVVEVGERVRQRLEQLDYRQPAGMELSTVYDQPREVERSVNAFLWNLAQAVMIVIGVLLLFMGLRSGVLMGGILMLTILGTFIVMAVLGIELQRISLGALIIALGMLVDNAIVITEGILVGIKRGLSKVAAAAEIVRQTAWPLLGATVIAITAFAPIGLSSDASGEFTNSLFWVLLISLMLSWVVAITLTPFFGHLIFSRDRDGSENDDGDQGEDPYKGRFFQLYRRLLGKAIRHRVVTLLSMVVLLLAAVGGFGLVKQSFFPPSNTPIFLVDYWLPQGSDIRATSERVQHLEGALGDTEHVTGVTSTIGQGAQRFMLPYFPQKTYPSYAQLIVRVDQRENIDGVIAQTRDWIDNHHPSAFAKLKRLMIGPTANATIEARLSGPDPAVLRALAVEVEAIMEADPGLESIRHDWRQKEKVIRPQFEQAQARRAGVTRADLEDALEMNFSGLEVGLFRDGADLLPILARPPDQERLGADNLDQVRVWSPVLEDYIAIRQIVSSFETDLENGLILRRDRKRTLTVQAEPDVLGDETGDQVLRRVRPEIEALPLPAGYELTWGGEYELTQDAQKAVFASVPLGYLFMFIITILLFDSLRQPLVIWATVPLAIIGVTVGLLVFNAPFSFMALLGFLSLSGMLVKNGIVLVEQIKLELKAGADALDAVIHASVTRVRPVCMTAVTTILGMVPLLFDAFFKSMAAVIMFGLGFATILTLIVVPVLYTLAYRMNPPRV</sequence>
<evidence type="ECO:0000256" key="1">
    <source>
        <dbReference type="SAM" id="Phobius"/>
    </source>
</evidence>
<dbReference type="SUPFAM" id="SSF82714">
    <property type="entry name" value="Multidrug efflux transporter AcrB TolC docking domain, DN and DC subdomains"/>
    <property type="match status" value="2"/>
</dbReference>
<keyword evidence="1" id="KW-0472">Membrane</keyword>
<reference evidence="2 3" key="1">
    <citation type="submission" date="2012-09" db="EMBL/GenBank/DDBJ databases">
        <title>Genome Sequence of alkane-degrading Bacterium Alcanivorax venustensis ISO4.</title>
        <authorList>
            <person name="Lai Q."/>
            <person name="Shao Z."/>
        </authorList>
    </citation>
    <scope>NUCLEOTIDE SEQUENCE [LARGE SCALE GENOMIC DNA]</scope>
    <source>
        <strain evidence="2 3">ISO4</strain>
    </source>
</reference>
<keyword evidence="1" id="KW-0812">Transmembrane</keyword>
<dbReference type="RefSeq" id="WP_142948144.1">
    <property type="nucleotide sequence ID" value="NZ_ARXR01000044.1"/>
</dbReference>
<proteinExistence type="predicted"/>
<dbReference type="SUPFAM" id="SSF82693">
    <property type="entry name" value="Multidrug efflux transporter AcrB pore domain, PN1, PN2, PC1 and PC2 subdomains"/>
    <property type="match status" value="2"/>
</dbReference>
<comment type="caution">
    <text evidence="2">The sequence shown here is derived from an EMBL/GenBank/DDBJ whole genome shotgun (WGS) entry which is preliminary data.</text>
</comment>
<dbReference type="PRINTS" id="PR00702">
    <property type="entry name" value="ACRIFLAVINRP"/>
</dbReference>
<dbReference type="SUPFAM" id="SSF82866">
    <property type="entry name" value="Multidrug efflux transporter AcrB transmembrane domain"/>
    <property type="match status" value="2"/>
</dbReference>